<reference evidence="2 3" key="1">
    <citation type="submission" date="2010-12" db="EMBL/GenBank/DDBJ databases">
        <authorList>
            <person name="Muzny D."/>
            <person name="Qin X."/>
            <person name="Deng J."/>
            <person name="Jiang H."/>
            <person name="Liu Y."/>
            <person name="Qu J."/>
            <person name="Song X.-Z."/>
            <person name="Zhang L."/>
            <person name="Thornton R."/>
            <person name="Coyle M."/>
            <person name="Francisco L."/>
            <person name="Jackson L."/>
            <person name="Javaid M."/>
            <person name="Korchina V."/>
            <person name="Kovar C."/>
            <person name="Mata R."/>
            <person name="Mathew T."/>
            <person name="Ngo R."/>
            <person name="Nguyen L."/>
            <person name="Nguyen N."/>
            <person name="Okwuonu G."/>
            <person name="Ongeri F."/>
            <person name="Pham C."/>
            <person name="Simmons D."/>
            <person name="Wilczek-Boney K."/>
            <person name="Hale W."/>
            <person name="Jakkamsetti A."/>
            <person name="Pham P."/>
            <person name="Ruth R."/>
            <person name="San Lucas F."/>
            <person name="Warren J."/>
            <person name="Zhang J."/>
            <person name="Zhao Z."/>
            <person name="Zhou C."/>
            <person name="Zhu D."/>
            <person name="Lee S."/>
            <person name="Bess C."/>
            <person name="Blankenburg K."/>
            <person name="Forbes L."/>
            <person name="Fu Q."/>
            <person name="Gubbala S."/>
            <person name="Hirani K."/>
            <person name="Jayaseelan J.C."/>
            <person name="Lara F."/>
            <person name="Munidasa M."/>
            <person name="Palculict T."/>
            <person name="Patil S."/>
            <person name="Pu L.-L."/>
            <person name="Saada N."/>
            <person name="Tang L."/>
            <person name="Weissenberger G."/>
            <person name="Zhu Y."/>
            <person name="Hemphill L."/>
            <person name="Shang Y."/>
            <person name="Youmans B."/>
            <person name="Ayvaz T."/>
            <person name="Ross M."/>
            <person name="Santibanez J."/>
            <person name="Aqrawi P."/>
            <person name="Gross S."/>
            <person name="Joshi V."/>
            <person name="Fowler G."/>
            <person name="Nazareth L."/>
            <person name="Reid J."/>
            <person name="Worley K."/>
            <person name="Petrosino J."/>
            <person name="Highlander S."/>
            <person name="Gibbs R."/>
        </authorList>
    </citation>
    <scope>NUCLEOTIDE SEQUENCE [LARGE SCALE GENOMIC DNA]</scope>
    <source>
        <strain evidence="2 3">ATCC 51599</strain>
    </source>
</reference>
<gene>
    <name evidence="2" type="ORF">HMPREF0551_2482</name>
</gene>
<dbReference type="STRING" id="887898.HMPREF0551_2482"/>
<feature type="domain" description="YhcG N-terminal" evidence="1">
    <location>
        <begin position="26"/>
        <end position="143"/>
    </location>
</feature>
<dbReference type="eggNOG" id="COG4804">
    <property type="taxonomic scope" value="Bacteria"/>
</dbReference>
<dbReference type="EMBL" id="AEQP01000023">
    <property type="protein sequence ID" value="EFV93792.1"/>
    <property type="molecule type" value="Genomic_DNA"/>
</dbReference>
<name>E7S0L8_9BURK</name>
<protein>
    <recommendedName>
        <fullName evidence="1">YhcG N-terminal domain-containing protein</fullName>
    </recommendedName>
</protein>
<dbReference type="PANTHER" id="PTHR30547:SF0">
    <property type="entry name" value="BLR8175 PROTEIN"/>
    <property type="match status" value="1"/>
</dbReference>
<evidence type="ECO:0000259" key="1">
    <source>
        <dbReference type="Pfam" id="PF17761"/>
    </source>
</evidence>
<organism evidence="2 3">
    <name type="scientific">Lautropia mirabilis ATCC 51599</name>
    <dbReference type="NCBI Taxonomy" id="887898"/>
    <lineage>
        <taxon>Bacteria</taxon>
        <taxon>Pseudomonadati</taxon>
        <taxon>Pseudomonadota</taxon>
        <taxon>Betaproteobacteria</taxon>
        <taxon>Burkholderiales</taxon>
        <taxon>Burkholderiaceae</taxon>
        <taxon>Lautropia</taxon>
    </lineage>
</organism>
<dbReference type="AlphaFoldDB" id="E7S0L8"/>
<dbReference type="InterPro" id="IPR053148">
    <property type="entry name" value="PD-DEXK-like_domain"/>
</dbReference>
<dbReference type="InterPro" id="IPR041527">
    <property type="entry name" value="YhcG_N"/>
</dbReference>
<sequence length="158" mass="18073">MADGMSMKDTPTPTSLAGYADWLASLKRRIHHARQRAALAVNQELIGLYWQISRDILQRQAEQGWGTKVIDRLSRDLRTAFPEMKGFSPRNLKYMRAFAESWPEPEFVQQLAAQLPWGHNQVMLDKLDTPRSRRWYASKAIEQLERELGTSGEGDTGA</sequence>
<evidence type="ECO:0000313" key="2">
    <source>
        <dbReference type="EMBL" id="EFV93792.1"/>
    </source>
</evidence>
<keyword evidence="3" id="KW-1185">Reference proteome</keyword>
<comment type="caution">
    <text evidence="2">The sequence shown here is derived from an EMBL/GenBank/DDBJ whole genome shotgun (WGS) entry which is preliminary data.</text>
</comment>
<proteinExistence type="predicted"/>
<dbReference type="PANTHER" id="PTHR30547">
    <property type="entry name" value="UNCHARACTERIZED PROTEIN YHCG-RELATED"/>
    <property type="match status" value="1"/>
</dbReference>
<accession>E7S0L8</accession>
<evidence type="ECO:0000313" key="3">
    <source>
        <dbReference type="Proteomes" id="UP000011021"/>
    </source>
</evidence>
<dbReference type="Pfam" id="PF17761">
    <property type="entry name" value="DUF1016_N"/>
    <property type="match status" value="1"/>
</dbReference>
<dbReference type="HOGENOM" id="CLU_046640_4_0_4"/>
<dbReference type="Proteomes" id="UP000011021">
    <property type="component" value="Unassembled WGS sequence"/>
</dbReference>